<dbReference type="SUPFAM" id="SSF51735">
    <property type="entry name" value="NAD(P)-binding Rossmann-fold domains"/>
    <property type="match status" value="1"/>
</dbReference>
<name>A0A124LA04_9BURK</name>
<dbReference type="InterPro" id="IPR003462">
    <property type="entry name" value="ODC_Mu_crystall"/>
</dbReference>
<reference evidence="1 2" key="1">
    <citation type="submission" date="2015-11" db="EMBL/GenBank/DDBJ databases">
        <title>Expanding the genomic diversity of Burkholderia species for the development of highly accurate diagnostics.</title>
        <authorList>
            <person name="Sahl J."/>
            <person name="Keim P."/>
            <person name="Wagner D."/>
        </authorList>
    </citation>
    <scope>NUCLEOTIDE SEQUENCE [LARGE SCALE GENOMIC DNA]</scope>
    <source>
        <strain evidence="1 2">RF32-BP4</strain>
    </source>
</reference>
<dbReference type="GO" id="GO:0005737">
    <property type="term" value="C:cytoplasm"/>
    <property type="evidence" value="ECO:0007669"/>
    <property type="project" value="TreeGrafter"/>
</dbReference>
<dbReference type="InterPro" id="IPR023401">
    <property type="entry name" value="ODC_N"/>
</dbReference>
<organism evidence="1 2">
    <name type="scientific">Burkholderia ubonensis</name>
    <dbReference type="NCBI Taxonomy" id="101571"/>
    <lineage>
        <taxon>Bacteria</taxon>
        <taxon>Pseudomonadati</taxon>
        <taxon>Pseudomonadota</taxon>
        <taxon>Betaproteobacteria</taxon>
        <taxon>Burkholderiales</taxon>
        <taxon>Burkholderiaceae</taxon>
        <taxon>Burkholderia</taxon>
        <taxon>Burkholderia cepacia complex</taxon>
    </lineage>
</organism>
<dbReference type="GO" id="GO:0042562">
    <property type="term" value="F:hormone binding"/>
    <property type="evidence" value="ECO:0007669"/>
    <property type="project" value="TreeGrafter"/>
</dbReference>
<dbReference type="AlphaFoldDB" id="A0A124LA04"/>
<protein>
    <recommendedName>
        <fullName evidence="3">Ornithine cyclodeaminase</fullName>
    </recommendedName>
</protein>
<dbReference type="PANTHER" id="PTHR13812">
    <property type="entry name" value="KETIMINE REDUCTASE MU-CRYSTALLIN"/>
    <property type="match status" value="1"/>
</dbReference>
<accession>A0A124LA04</accession>
<sequence length="295" mass="31044">MYAAAKLGDLIDELDELVRGGGHRHITVPPREIVPAGDAGLCLSMPAVSARHGLYINKVATIFERAPDDLLPRIHALVAAFSATTGELLGLFDGAAVTNLKCAAVSALVTRYCAAERAEVLAVIGAGVQARQQVAAVCAVRPIREIRLYARDPARLAAFAGDVAAQCGPRVAIVRARSVDDAIDGADVIGTATASDRPLGRFANLRPGVHINCMGGHTTESRELPNTLLRDAVLIVEDVPTAIEEAGELHRDALDLGRLAAQPVADLRRRTTVFSSTGHAFLDLATVAYLLNAVG</sequence>
<gene>
    <name evidence="1" type="ORF">WI38_18745</name>
</gene>
<dbReference type="Gene3D" id="3.30.1780.10">
    <property type="entry name" value="ornithine cyclodeaminase, domain 1"/>
    <property type="match status" value="1"/>
</dbReference>
<dbReference type="Pfam" id="PF02423">
    <property type="entry name" value="OCD_Mu_crystall"/>
    <property type="match status" value="1"/>
</dbReference>
<comment type="caution">
    <text evidence="1">The sequence shown here is derived from an EMBL/GenBank/DDBJ whole genome shotgun (WGS) entry which is preliminary data.</text>
</comment>
<dbReference type="Gene3D" id="3.40.50.720">
    <property type="entry name" value="NAD(P)-binding Rossmann-like Domain"/>
    <property type="match status" value="1"/>
</dbReference>
<evidence type="ECO:0000313" key="1">
    <source>
        <dbReference type="EMBL" id="KUZ88922.1"/>
    </source>
</evidence>
<dbReference type="EMBL" id="LOTN01000036">
    <property type="protein sequence ID" value="KUZ88922.1"/>
    <property type="molecule type" value="Genomic_DNA"/>
</dbReference>
<dbReference type="PIRSF" id="PIRSF001439">
    <property type="entry name" value="CryM"/>
    <property type="match status" value="1"/>
</dbReference>
<proteinExistence type="predicted"/>
<dbReference type="Proteomes" id="UP000065521">
    <property type="component" value="Unassembled WGS sequence"/>
</dbReference>
<evidence type="ECO:0008006" key="3">
    <source>
        <dbReference type="Google" id="ProtNLM"/>
    </source>
</evidence>
<evidence type="ECO:0000313" key="2">
    <source>
        <dbReference type="Proteomes" id="UP000065521"/>
    </source>
</evidence>
<dbReference type="PANTHER" id="PTHR13812:SF19">
    <property type="entry name" value="KETIMINE REDUCTASE MU-CRYSTALLIN"/>
    <property type="match status" value="1"/>
</dbReference>
<dbReference type="InterPro" id="IPR036291">
    <property type="entry name" value="NAD(P)-bd_dom_sf"/>
</dbReference>